<feature type="domain" description="Fibronectin type-III" evidence="2">
    <location>
        <begin position="223"/>
        <end position="322"/>
    </location>
</feature>
<dbReference type="Proteomes" id="UP000248326">
    <property type="component" value="Unassembled WGS sequence"/>
</dbReference>
<feature type="signal peptide" evidence="1">
    <location>
        <begin position="1"/>
        <end position="22"/>
    </location>
</feature>
<protein>
    <submittedName>
        <fullName evidence="3">Fibronectin type III domain protein</fullName>
    </submittedName>
</protein>
<dbReference type="InterPro" id="IPR008964">
    <property type="entry name" value="Invasin/intimin_cell_adhesion"/>
</dbReference>
<comment type="caution">
    <text evidence="3">The sequence shown here is derived from an EMBL/GenBank/DDBJ whole genome shotgun (WGS) entry which is preliminary data.</text>
</comment>
<evidence type="ECO:0000313" key="4">
    <source>
        <dbReference type="Proteomes" id="UP000248326"/>
    </source>
</evidence>
<dbReference type="InterPro" id="IPR013783">
    <property type="entry name" value="Ig-like_fold"/>
</dbReference>
<dbReference type="SUPFAM" id="SSF49265">
    <property type="entry name" value="Fibronectin type III"/>
    <property type="match status" value="1"/>
</dbReference>
<evidence type="ECO:0000256" key="1">
    <source>
        <dbReference type="SAM" id="SignalP"/>
    </source>
</evidence>
<dbReference type="Pfam" id="PF00041">
    <property type="entry name" value="fn3"/>
    <property type="match status" value="1"/>
</dbReference>
<dbReference type="SUPFAM" id="SSF49373">
    <property type="entry name" value="Invasin/intimin cell-adhesion fragments"/>
    <property type="match status" value="1"/>
</dbReference>
<feature type="chain" id="PRO_5016347968" evidence="1">
    <location>
        <begin position="23"/>
        <end position="329"/>
    </location>
</feature>
<dbReference type="CDD" id="cd00063">
    <property type="entry name" value="FN3"/>
    <property type="match status" value="1"/>
</dbReference>
<dbReference type="PROSITE" id="PS51257">
    <property type="entry name" value="PROKAR_LIPOPROTEIN"/>
    <property type="match status" value="1"/>
</dbReference>
<dbReference type="SMART" id="SM00060">
    <property type="entry name" value="FN3"/>
    <property type="match status" value="1"/>
</dbReference>
<name>A0A318SI44_9DEIO</name>
<proteinExistence type="predicted"/>
<evidence type="ECO:0000259" key="2">
    <source>
        <dbReference type="PROSITE" id="PS50853"/>
    </source>
</evidence>
<organism evidence="3 4">
    <name type="scientific">Deinococcus yavapaiensis KR-236</name>
    <dbReference type="NCBI Taxonomy" id="694435"/>
    <lineage>
        <taxon>Bacteria</taxon>
        <taxon>Thermotogati</taxon>
        <taxon>Deinococcota</taxon>
        <taxon>Deinococci</taxon>
        <taxon>Deinococcales</taxon>
        <taxon>Deinococcaceae</taxon>
        <taxon>Deinococcus</taxon>
    </lineage>
</organism>
<keyword evidence="4" id="KW-1185">Reference proteome</keyword>
<dbReference type="InterPro" id="IPR003961">
    <property type="entry name" value="FN3_dom"/>
</dbReference>
<dbReference type="EMBL" id="QJSX01000016">
    <property type="protein sequence ID" value="PYE51052.1"/>
    <property type="molecule type" value="Genomic_DNA"/>
</dbReference>
<dbReference type="Gene3D" id="2.60.40.1080">
    <property type="match status" value="1"/>
</dbReference>
<sequence>MYIGARSLMAPVGLVVLTVALSACTTAPTPPAVASVTLSGTNNLKINEPSQLTAVAKDASGNVLTGKTFSFTSSNPDVVTVDANGNVTANRLTSDNTPVTITASVDGKTSNQFNVTTYGLEFAVGTFNRSALGMSNTFAHFVKLRLPDGSFPPAGSGLDITGPGDWNGGVPDTGLTINRGTAQSAIGLNTNPATPGIYNASTTIAGQTYTASATLDASSLLPPVTNVQVTNVTASDVTVTWSPAVGAAMYIPFIVDCGTTVNPTPAMCTTTVLATLPTGTSANFTGLSLNPTHTYAVLIRAVNVNTREANPATPPQLKVSQNGVFFRLP</sequence>
<reference evidence="3 4" key="1">
    <citation type="submission" date="2018-06" db="EMBL/GenBank/DDBJ databases">
        <title>Genomic Encyclopedia of Type Strains, Phase IV (KMG-IV): sequencing the most valuable type-strain genomes for metagenomic binning, comparative biology and taxonomic classification.</title>
        <authorList>
            <person name="Goeker M."/>
        </authorList>
    </citation>
    <scope>NUCLEOTIDE SEQUENCE [LARGE SCALE GENOMIC DNA]</scope>
    <source>
        <strain evidence="3 4">DSM 18048</strain>
    </source>
</reference>
<dbReference type="InterPro" id="IPR036116">
    <property type="entry name" value="FN3_sf"/>
</dbReference>
<dbReference type="AlphaFoldDB" id="A0A318SI44"/>
<dbReference type="OrthoDB" id="58173at2"/>
<gene>
    <name evidence="3" type="ORF">DES52_116119</name>
</gene>
<dbReference type="PROSITE" id="PS50853">
    <property type="entry name" value="FN3"/>
    <property type="match status" value="1"/>
</dbReference>
<accession>A0A318SI44</accession>
<dbReference type="Gene3D" id="2.60.40.10">
    <property type="entry name" value="Immunoglobulins"/>
    <property type="match status" value="1"/>
</dbReference>
<evidence type="ECO:0000313" key="3">
    <source>
        <dbReference type="EMBL" id="PYE51052.1"/>
    </source>
</evidence>
<keyword evidence="1" id="KW-0732">Signal</keyword>